<dbReference type="GeneID" id="90040669"/>
<feature type="compositionally biased region" description="Low complexity" evidence="1">
    <location>
        <begin position="311"/>
        <end position="322"/>
    </location>
</feature>
<dbReference type="InterPro" id="IPR036305">
    <property type="entry name" value="RGS_sf"/>
</dbReference>
<feature type="compositionally biased region" description="Low complexity" evidence="1">
    <location>
        <begin position="107"/>
        <end position="119"/>
    </location>
</feature>
<protein>
    <recommendedName>
        <fullName evidence="2">RGS domain-containing protein</fullName>
    </recommendedName>
</protein>
<dbReference type="RefSeq" id="XP_064771452.1">
    <property type="nucleotide sequence ID" value="XM_064915157.1"/>
</dbReference>
<keyword evidence="4" id="KW-1185">Reference proteome</keyword>
<proteinExistence type="predicted"/>
<name>A0ABR1FEX6_9ASCO</name>
<gene>
    <name evidence="3" type="ORF">BZA70DRAFT_50307</name>
</gene>
<dbReference type="EMBL" id="JBBJBU010000001">
    <property type="protein sequence ID" value="KAK7208419.1"/>
    <property type="molecule type" value="Genomic_DNA"/>
</dbReference>
<feature type="compositionally biased region" description="Basic and acidic residues" evidence="1">
    <location>
        <begin position="366"/>
        <end position="379"/>
    </location>
</feature>
<feature type="domain" description="RGS" evidence="2">
    <location>
        <begin position="162"/>
        <end position="293"/>
    </location>
</feature>
<comment type="caution">
    <text evidence="3">The sequence shown here is derived from an EMBL/GenBank/DDBJ whole genome shotgun (WGS) entry which is preliminary data.</text>
</comment>
<accession>A0ABR1FEX6</accession>
<feature type="compositionally biased region" description="Low complexity" evidence="1">
    <location>
        <begin position="415"/>
        <end position="428"/>
    </location>
</feature>
<dbReference type="Gene3D" id="1.10.167.10">
    <property type="entry name" value="Regulator of G-protein Signalling 4, domain 2"/>
    <property type="match status" value="1"/>
</dbReference>
<evidence type="ECO:0000313" key="4">
    <source>
        <dbReference type="Proteomes" id="UP001498771"/>
    </source>
</evidence>
<dbReference type="PANTHER" id="PTHR10845:SF267">
    <property type="entry name" value="REGULATOR OF G PROTEIN SIGNALING DOMAIN PROTEIN (AFU_ORTHOLOGUE AFUA_6G06860)"/>
    <property type="match status" value="1"/>
</dbReference>
<dbReference type="Pfam" id="PF00615">
    <property type="entry name" value="RGS"/>
    <property type="match status" value="1"/>
</dbReference>
<evidence type="ECO:0000256" key="1">
    <source>
        <dbReference type="SAM" id="MobiDB-lite"/>
    </source>
</evidence>
<dbReference type="SMART" id="SM00315">
    <property type="entry name" value="RGS"/>
    <property type="match status" value="1"/>
</dbReference>
<dbReference type="InterPro" id="IPR044926">
    <property type="entry name" value="RGS_subdomain_2"/>
</dbReference>
<feature type="compositionally biased region" description="Low complexity" evidence="1">
    <location>
        <begin position="337"/>
        <end position="350"/>
    </location>
</feature>
<evidence type="ECO:0000313" key="3">
    <source>
        <dbReference type="EMBL" id="KAK7208419.1"/>
    </source>
</evidence>
<dbReference type="SUPFAM" id="SSF48097">
    <property type="entry name" value="Regulator of G-protein signaling, RGS"/>
    <property type="match status" value="1"/>
</dbReference>
<dbReference type="InterPro" id="IPR016137">
    <property type="entry name" value="RGS"/>
</dbReference>
<evidence type="ECO:0000259" key="2">
    <source>
        <dbReference type="PROSITE" id="PS50132"/>
    </source>
</evidence>
<reference evidence="3 4" key="1">
    <citation type="submission" date="2024-03" db="EMBL/GenBank/DDBJ databases">
        <title>Genome-scale model development and genomic sequencing of the oleaginous clade Lipomyces.</title>
        <authorList>
            <consortium name="Lawrence Berkeley National Laboratory"/>
            <person name="Czajka J.J."/>
            <person name="Han Y."/>
            <person name="Kim J."/>
            <person name="Mondo S.J."/>
            <person name="Hofstad B.A."/>
            <person name="Robles A."/>
            <person name="Haridas S."/>
            <person name="Riley R."/>
            <person name="LaButti K."/>
            <person name="Pangilinan J."/>
            <person name="Andreopoulos W."/>
            <person name="Lipzen A."/>
            <person name="Yan J."/>
            <person name="Wang M."/>
            <person name="Ng V."/>
            <person name="Grigoriev I.V."/>
            <person name="Spatafora J.W."/>
            <person name="Magnuson J.K."/>
            <person name="Baker S.E."/>
            <person name="Pomraning K.R."/>
        </authorList>
    </citation>
    <scope>NUCLEOTIDE SEQUENCE [LARGE SCALE GENOMIC DNA]</scope>
    <source>
        <strain evidence="3 4">Phaff 52-87</strain>
    </source>
</reference>
<feature type="compositionally biased region" description="Low complexity" evidence="1">
    <location>
        <begin position="62"/>
        <end position="82"/>
    </location>
</feature>
<dbReference type="PROSITE" id="PS50132">
    <property type="entry name" value="RGS"/>
    <property type="match status" value="1"/>
</dbReference>
<dbReference type="CDD" id="cd07440">
    <property type="entry name" value="RGS"/>
    <property type="match status" value="1"/>
</dbReference>
<feature type="compositionally biased region" description="Polar residues" evidence="1">
    <location>
        <begin position="32"/>
        <end position="49"/>
    </location>
</feature>
<feature type="region of interest" description="Disordered" evidence="1">
    <location>
        <begin position="107"/>
        <end position="130"/>
    </location>
</feature>
<feature type="region of interest" description="Disordered" evidence="1">
    <location>
        <begin position="302"/>
        <end position="450"/>
    </location>
</feature>
<dbReference type="Proteomes" id="UP001498771">
    <property type="component" value="Unassembled WGS sequence"/>
</dbReference>
<organism evidence="3 4">
    <name type="scientific">Myxozyma melibiosi</name>
    <dbReference type="NCBI Taxonomy" id="54550"/>
    <lineage>
        <taxon>Eukaryota</taxon>
        <taxon>Fungi</taxon>
        <taxon>Dikarya</taxon>
        <taxon>Ascomycota</taxon>
        <taxon>Saccharomycotina</taxon>
        <taxon>Lipomycetes</taxon>
        <taxon>Lipomycetales</taxon>
        <taxon>Lipomycetaceae</taxon>
        <taxon>Myxozyma</taxon>
    </lineage>
</organism>
<sequence length="450" mass="49105">MPRMRSSSRAGMMLLGLGRHDEQPLPEVPPIEQQSQPSYQPANTSSSSGAAPKRTFQAADLSSLSSSSSTASSSPSNSEPASPIYAVSSLPPSASYFQQGFVPTSAPSLWPPTSSSSSSQQGTHHPHYFYSTGHRQSISKRLPSLDEVLADESAPPFSLTEFMAYLAQNHCLETLEFTMDVQRYREVYENAVTMSRLNDSHPHNNVLGSSLNDKITSGHREFDHLMLLWHRIVDSYVQRESPRELNLPADVRDELLDMHETIGAPPRPEMLDEAVSAAKDLMNESVFMRFLNDTQNSLSLMHSEEGSIPTSVGSNSSSSSGNQHGPWRFPSLHRQTGSGSMSSGGNSSGSNGFGNGYSRSRINSRSHHDIAPDQQVHVESEDESSLSTRSSPMTPPESPELDMTDEEMHGTLSFNNSANSAGSSSGSSRHGPWRRMSKRFKWRAGSAGAE</sequence>
<feature type="compositionally biased region" description="Basic residues" evidence="1">
    <location>
        <begin position="431"/>
        <end position="442"/>
    </location>
</feature>
<dbReference type="PANTHER" id="PTHR10845">
    <property type="entry name" value="REGULATOR OF G PROTEIN SIGNALING"/>
    <property type="match status" value="1"/>
</dbReference>
<feature type="region of interest" description="Disordered" evidence="1">
    <location>
        <begin position="1"/>
        <end position="82"/>
    </location>
</feature>